<dbReference type="GO" id="GO:0005737">
    <property type="term" value="C:cytoplasm"/>
    <property type="evidence" value="ECO:0007669"/>
    <property type="project" value="InterPro"/>
</dbReference>
<dbReference type="GO" id="GO:0070006">
    <property type="term" value="F:metalloaminopeptidase activity"/>
    <property type="evidence" value="ECO:0007669"/>
    <property type="project" value="InterPro"/>
</dbReference>
<evidence type="ECO:0000256" key="2">
    <source>
        <dbReference type="ARBA" id="ARBA00022438"/>
    </source>
</evidence>
<name>A0A0F6RDH7_9GAMM</name>
<evidence type="ECO:0000256" key="7">
    <source>
        <dbReference type="ARBA" id="ARBA00023211"/>
    </source>
</evidence>
<feature type="domain" description="Cytosol aminopeptidase" evidence="8">
    <location>
        <begin position="268"/>
        <end position="275"/>
    </location>
</feature>
<dbReference type="Pfam" id="PF12404">
    <property type="entry name" value="DUF3663"/>
    <property type="match status" value="1"/>
</dbReference>
<evidence type="ECO:0000256" key="1">
    <source>
        <dbReference type="ARBA" id="ARBA00009528"/>
    </source>
</evidence>
<accession>A0A0F6RDH7</accession>
<keyword evidence="6" id="KW-0378">Hydrolase</keyword>
<dbReference type="PATRIC" id="fig|914150.5.peg.2023"/>
<keyword evidence="3" id="KW-0963">Cytoplasm</keyword>
<dbReference type="NCBIfam" id="NF003450">
    <property type="entry name" value="PRK05015.1"/>
    <property type="match status" value="1"/>
</dbReference>
<dbReference type="OrthoDB" id="9809354at2"/>
<dbReference type="PRINTS" id="PR00481">
    <property type="entry name" value="LAMNOPPTDASE"/>
</dbReference>
<dbReference type="HOGENOM" id="CLU_013734_7_1_6"/>
<dbReference type="CDD" id="cd00433">
    <property type="entry name" value="Peptidase_M17"/>
    <property type="match status" value="1"/>
</dbReference>
<dbReference type="KEGG" id="kge:TQ33_1995"/>
<dbReference type="STRING" id="914150.TQ33_1995"/>
<dbReference type="GO" id="GO:0006508">
    <property type="term" value="P:proteolysis"/>
    <property type="evidence" value="ECO:0007669"/>
    <property type="project" value="UniProtKB-KW"/>
</dbReference>
<evidence type="ECO:0000313" key="10">
    <source>
        <dbReference type="Proteomes" id="UP000034071"/>
    </source>
</evidence>
<keyword evidence="5" id="KW-0479">Metal-binding</keyword>
<dbReference type="PANTHER" id="PTHR11963:SF20">
    <property type="entry name" value="PEPTIDASE B"/>
    <property type="match status" value="1"/>
</dbReference>
<dbReference type="InterPro" id="IPR000819">
    <property type="entry name" value="Peptidase_M17_C"/>
</dbReference>
<evidence type="ECO:0000256" key="3">
    <source>
        <dbReference type="ARBA" id="ARBA00022490"/>
    </source>
</evidence>
<protein>
    <submittedName>
        <fullName evidence="9">Aminopeptidase B</fullName>
    </submittedName>
</protein>
<dbReference type="GO" id="GO:0030145">
    <property type="term" value="F:manganese ion binding"/>
    <property type="evidence" value="ECO:0007669"/>
    <property type="project" value="InterPro"/>
</dbReference>
<keyword evidence="2 9" id="KW-0031">Aminopeptidase</keyword>
<comment type="similarity">
    <text evidence="1">Belongs to the peptidase M17 family.</text>
</comment>
<evidence type="ECO:0000256" key="5">
    <source>
        <dbReference type="ARBA" id="ARBA00022723"/>
    </source>
</evidence>
<dbReference type="PANTHER" id="PTHR11963">
    <property type="entry name" value="LEUCINE AMINOPEPTIDASE-RELATED"/>
    <property type="match status" value="1"/>
</dbReference>
<keyword evidence="4" id="KW-0645">Protease</keyword>
<keyword evidence="10" id="KW-1185">Reference proteome</keyword>
<dbReference type="InterPro" id="IPR011356">
    <property type="entry name" value="Leucine_aapep/pepB"/>
</dbReference>
<dbReference type="SUPFAM" id="SSF53187">
    <property type="entry name" value="Zn-dependent exopeptidases"/>
    <property type="match status" value="1"/>
</dbReference>
<dbReference type="Gene3D" id="3.40.630.10">
    <property type="entry name" value="Zn peptidases"/>
    <property type="match status" value="1"/>
</dbReference>
<gene>
    <name evidence="9" type="ORF">TQ33_1995</name>
</gene>
<organism evidence="9 10">
    <name type="scientific">Kangiella geojedonensis</name>
    <dbReference type="NCBI Taxonomy" id="914150"/>
    <lineage>
        <taxon>Bacteria</taxon>
        <taxon>Pseudomonadati</taxon>
        <taxon>Pseudomonadota</taxon>
        <taxon>Gammaproteobacteria</taxon>
        <taxon>Kangiellales</taxon>
        <taxon>Kangiellaceae</taxon>
        <taxon>Kangiella</taxon>
    </lineage>
</organism>
<dbReference type="Proteomes" id="UP000034071">
    <property type="component" value="Chromosome"/>
</dbReference>
<dbReference type="PROSITE" id="PS00631">
    <property type="entry name" value="CYTOSOL_AP"/>
    <property type="match status" value="1"/>
</dbReference>
<proteinExistence type="inferred from homology"/>
<dbReference type="EMBL" id="CP010975">
    <property type="protein sequence ID" value="AKE52926.1"/>
    <property type="molecule type" value="Genomic_DNA"/>
</dbReference>
<evidence type="ECO:0000256" key="4">
    <source>
        <dbReference type="ARBA" id="ARBA00022670"/>
    </source>
</evidence>
<reference evidence="9 10" key="1">
    <citation type="submission" date="2015-02" db="EMBL/GenBank/DDBJ databases">
        <title>Complete genome sequence of Kangiella geojedonensis strain YCS-5T.</title>
        <authorList>
            <person name="Kim K.M."/>
        </authorList>
    </citation>
    <scope>NUCLEOTIDE SEQUENCE [LARGE SCALE GENOMIC DNA]</scope>
    <source>
        <strain evidence="9 10">YCS-5</strain>
    </source>
</reference>
<keyword evidence="7" id="KW-0464">Manganese</keyword>
<dbReference type="InterPro" id="IPR047620">
    <property type="entry name" value="M17_PepB-like_N"/>
</dbReference>
<dbReference type="AlphaFoldDB" id="A0A0F6RDH7"/>
<dbReference type="PIRSF" id="PIRSF036388">
    <property type="entry name" value="Ctsl_amnpptdse_B"/>
    <property type="match status" value="1"/>
</dbReference>
<evidence type="ECO:0000259" key="8">
    <source>
        <dbReference type="PROSITE" id="PS00631"/>
    </source>
</evidence>
<evidence type="ECO:0000256" key="6">
    <source>
        <dbReference type="ARBA" id="ARBA00022801"/>
    </source>
</evidence>
<dbReference type="Pfam" id="PF00883">
    <property type="entry name" value="Peptidase_M17"/>
    <property type="match status" value="1"/>
</dbReference>
<dbReference type="InterPro" id="IPR008330">
    <property type="entry name" value="Pept_M17_PepB"/>
</dbReference>
<dbReference type="RefSeq" id="WP_046561933.1">
    <property type="nucleotide sequence ID" value="NZ_CP010975.1"/>
</dbReference>
<evidence type="ECO:0000313" key="9">
    <source>
        <dbReference type="EMBL" id="AKE52926.1"/>
    </source>
</evidence>
<sequence>MTLEIYLSSDSAPEQWGEGALLSFKDDRATIHADNAELIQVAARRLMTQGLSFFTLKGDWQLEQQWAFFQGAYEPKLDVQIDFAELSESDSQELDARIQVSRWMRSMVNETPEVLAPEVLAQEAAQFIQGLAPDHVTYDIISGEDLEKQGHIGTWEVGRGSTRPPALLKLKFDPKGDKSAPVAALVGKGITFDSGGYSIKPSAGMLHMKADMGGAATVTGGLALAILRGLDKPVDLYLCCAENLISGHAYKLGDILTYPNGVTVEIQNTDAEGRVVMADGLLLAGQSGAKTIIDAATLTGAAVTAVGGDYNAVFALDKDASDEFLAISKTENERHWPLPLEPFHAHRCPSHFADTANSRAVKGGGPGGASNAAGFLSRFVPNNGQGWVHIDLASAYNDSPTPKWSAGGTGLGFRSIAAKLLKS</sequence>